<organism evidence="3 4">
    <name type="scientific">Schizosaccharomyces japonicus (strain yFS275 / FY16936)</name>
    <name type="common">Fission yeast</name>
    <dbReference type="NCBI Taxonomy" id="402676"/>
    <lineage>
        <taxon>Eukaryota</taxon>
        <taxon>Fungi</taxon>
        <taxon>Dikarya</taxon>
        <taxon>Ascomycota</taxon>
        <taxon>Taphrinomycotina</taxon>
        <taxon>Schizosaccharomycetes</taxon>
        <taxon>Schizosaccharomycetales</taxon>
        <taxon>Schizosaccharomycetaceae</taxon>
        <taxon>Schizosaccharomyces</taxon>
    </lineage>
</organism>
<evidence type="ECO:0000313" key="4">
    <source>
        <dbReference type="Proteomes" id="UP000001744"/>
    </source>
</evidence>
<feature type="compositionally biased region" description="Basic and acidic residues" evidence="2">
    <location>
        <begin position="84"/>
        <end position="108"/>
    </location>
</feature>
<gene>
    <name evidence="3" type="ORF">SJAG_01085</name>
</gene>
<accession>B6JXF8</accession>
<dbReference type="InterPro" id="IPR018814">
    <property type="entry name" value="DUF5427"/>
</dbReference>
<dbReference type="AlphaFoldDB" id="B6JXF8"/>
<dbReference type="OrthoDB" id="5594977at2759"/>
<keyword evidence="4" id="KW-1185">Reference proteome</keyword>
<dbReference type="GeneID" id="7048329"/>
<dbReference type="RefSeq" id="XP_002172352.1">
    <property type="nucleotide sequence ID" value="XM_002172316.1"/>
</dbReference>
<dbReference type="HOGENOM" id="CLU_034224_0_1_1"/>
<reference evidence="3 4" key="1">
    <citation type="journal article" date="2011" name="Science">
        <title>Comparative functional genomics of the fission yeasts.</title>
        <authorList>
            <person name="Rhind N."/>
            <person name="Chen Z."/>
            <person name="Yassour M."/>
            <person name="Thompson D.A."/>
            <person name="Haas B.J."/>
            <person name="Habib N."/>
            <person name="Wapinski I."/>
            <person name="Roy S."/>
            <person name="Lin M.F."/>
            <person name="Heiman D.I."/>
            <person name="Young S.K."/>
            <person name="Furuya K."/>
            <person name="Guo Y."/>
            <person name="Pidoux A."/>
            <person name="Chen H.M."/>
            <person name="Robbertse B."/>
            <person name="Goldberg J.M."/>
            <person name="Aoki K."/>
            <person name="Bayne E.H."/>
            <person name="Berlin A.M."/>
            <person name="Desjardins C.A."/>
            <person name="Dobbs E."/>
            <person name="Dukaj L."/>
            <person name="Fan L."/>
            <person name="FitzGerald M.G."/>
            <person name="French C."/>
            <person name="Gujja S."/>
            <person name="Hansen K."/>
            <person name="Keifenheim D."/>
            <person name="Levin J.Z."/>
            <person name="Mosher R.A."/>
            <person name="Mueller C.A."/>
            <person name="Pfiffner J."/>
            <person name="Priest M."/>
            <person name="Russ C."/>
            <person name="Smialowska A."/>
            <person name="Swoboda P."/>
            <person name="Sykes S.M."/>
            <person name="Vaughn M."/>
            <person name="Vengrova S."/>
            <person name="Yoder R."/>
            <person name="Zeng Q."/>
            <person name="Allshire R."/>
            <person name="Baulcombe D."/>
            <person name="Birren B.W."/>
            <person name="Brown W."/>
            <person name="Ekwall K."/>
            <person name="Kellis M."/>
            <person name="Leatherwood J."/>
            <person name="Levin H."/>
            <person name="Margalit H."/>
            <person name="Martienssen R."/>
            <person name="Nieduszynski C.A."/>
            <person name="Spatafora J.W."/>
            <person name="Friedman N."/>
            <person name="Dalgaard J.Z."/>
            <person name="Baumann P."/>
            <person name="Niki H."/>
            <person name="Regev A."/>
            <person name="Nusbaum C."/>
        </authorList>
    </citation>
    <scope>NUCLEOTIDE SEQUENCE [LARGE SCALE GENOMIC DNA]</scope>
    <source>
        <strain evidence="4">yFS275 / FY16936</strain>
    </source>
</reference>
<dbReference type="VEuPathDB" id="FungiDB:SJAG_01085"/>
<evidence type="ECO:0000256" key="2">
    <source>
        <dbReference type="SAM" id="MobiDB-lite"/>
    </source>
</evidence>
<dbReference type="PANTHER" id="PTHR28265:SF1">
    <property type="entry name" value="MAINTENANCE OF TELOMERE CAPPING PROTEIN 1"/>
    <property type="match status" value="1"/>
</dbReference>
<dbReference type="Pfam" id="PF10310">
    <property type="entry name" value="DUF5427"/>
    <property type="match status" value="1"/>
</dbReference>
<evidence type="ECO:0000313" key="3">
    <source>
        <dbReference type="EMBL" id="EEB06059.1"/>
    </source>
</evidence>
<protein>
    <submittedName>
        <fullName evidence="3">Fungal protein</fullName>
    </submittedName>
</protein>
<dbReference type="JaponicusDB" id="SJAG_01085"/>
<dbReference type="PANTHER" id="PTHR28265">
    <property type="entry name" value="MAINTENANCE OF TELOMERE CAPPING PROTEIN 1"/>
    <property type="match status" value="1"/>
</dbReference>
<feature type="compositionally biased region" description="Basic and acidic residues" evidence="2">
    <location>
        <begin position="25"/>
        <end position="37"/>
    </location>
</feature>
<feature type="compositionally biased region" description="Basic and acidic residues" evidence="2">
    <location>
        <begin position="54"/>
        <end position="71"/>
    </location>
</feature>
<keyword evidence="1" id="KW-0175">Coiled coil</keyword>
<evidence type="ECO:0000256" key="1">
    <source>
        <dbReference type="SAM" id="Coils"/>
    </source>
</evidence>
<feature type="coiled-coil region" evidence="1">
    <location>
        <begin position="261"/>
        <end position="288"/>
    </location>
</feature>
<feature type="compositionally biased region" description="Acidic residues" evidence="2">
    <location>
        <begin position="38"/>
        <end position="53"/>
    </location>
</feature>
<feature type="region of interest" description="Disordered" evidence="2">
    <location>
        <begin position="1"/>
        <end position="122"/>
    </location>
</feature>
<dbReference type="EMBL" id="KE651166">
    <property type="protein sequence ID" value="EEB06059.1"/>
    <property type="molecule type" value="Genomic_DNA"/>
</dbReference>
<proteinExistence type="predicted"/>
<dbReference type="Proteomes" id="UP000001744">
    <property type="component" value="Unassembled WGS sequence"/>
</dbReference>
<name>B6JXF8_SCHJY</name>
<sequence length="428" mass="48380">MEEPNQNDEMLNMLDSLDQLGIDQPKADEGNESRENVAENEEDILNFLDELENEKDPAHSEHIETESDEKTAATTFNKPVEVTGDEKAVAKKKPEPTTNASDKHKEEEQPTEPTRTTKKSSNWFGDLWSTATEAVKSAERSVRSIKLDEHAHWENKWKDLADINKIGNELRSKALPSLSHTLQSVLSAVAPSIQEHEVLQVTVFHDIAGFTSLDRIIYDGFNAVLDQVEGGDLSVLLAKEGKVRPLTGRLYEDFALCHGLMEAKKLVKENLAEAIREVQKQIQKGNEDSSASVKEVVHTSRILFSLQACVLMNKEIDEKEQLCFVLYMFDVTHNLEFCTASQTIPLEWLEWANDPRYVEVFGENVILPKEWVTEWVEKTVSTSTGILAQMYTAKRMGLGEASLFDSLKVKQVKEQAQEHFVDTQIYTS</sequence>
<dbReference type="STRING" id="402676.B6JXF8"/>
<dbReference type="eggNOG" id="ENOG502QU4J">
    <property type="taxonomic scope" value="Eukaryota"/>
</dbReference>
<dbReference type="OMA" id="RIHLVHD"/>